<comment type="caution">
    <text evidence="1">The sequence shown here is derived from an EMBL/GenBank/DDBJ whole genome shotgun (WGS) entry which is preliminary data.</text>
</comment>
<evidence type="ECO:0000313" key="2">
    <source>
        <dbReference type="Proteomes" id="UP000075420"/>
    </source>
</evidence>
<dbReference type="EMBL" id="JELY01000556">
    <property type="protein sequence ID" value="KYF58975.1"/>
    <property type="molecule type" value="Genomic_DNA"/>
</dbReference>
<organism evidence="1 2">
    <name type="scientific">Sorangium cellulosum</name>
    <name type="common">Polyangium cellulosum</name>
    <dbReference type="NCBI Taxonomy" id="56"/>
    <lineage>
        <taxon>Bacteria</taxon>
        <taxon>Pseudomonadati</taxon>
        <taxon>Myxococcota</taxon>
        <taxon>Polyangia</taxon>
        <taxon>Polyangiales</taxon>
        <taxon>Polyangiaceae</taxon>
        <taxon>Sorangium</taxon>
    </lineage>
</organism>
<reference evidence="1 2" key="1">
    <citation type="submission" date="2014-02" db="EMBL/GenBank/DDBJ databases">
        <title>The small core and large imbalanced accessory genome model reveals a collaborative survival strategy of Sorangium cellulosum strains in nature.</title>
        <authorList>
            <person name="Han K."/>
            <person name="Peng R."/>
            <person name="Blom J."/>
            <person name="Li Y.-Z."/>
        </authorList>
    </citation>
    <scope>NUCLEOTIDE SEQUENCE [LARGE SCALE GENOMIC DNA]</scope>
    <source>
        <strain evidence="1 2">So0157-25</strain>
    </source>
</reference>
<proteinExistence type="predicted"/>
<accession>A0A150PTD1</accession>
<dbReference type="AlphaFoldDB" id="A0A150PTD1"/>
<gene>
    <name evidence="1" type="ORF">BE08_30705</name>
</gene>
<evidence type="ECO:0000313" key="1">
    <source>
        <dbReference type="EMBL" id="KYF58975.1"/>
    </source>
</evidence>
<dbReference type="Proteomes" id="UP000075420">
    <property type="component" value="Unassembled WGS sequence"/>
</dbReference>
<name>A0A150PTD1_SORCE</name>
<protein>
    <submittedName>
        <fullName evidence="1">Uncharacterized protein</fullName>
    </submittedName>
</protein>
<sequence>MQAAARIQVTIPGDRRIELKLPEDLPMGPAEVIVLVTLPNAPADRLVAEEALLDAEAEEALRQDGRFRTDGELVIFQAEIAPELQDELDHRRDRDQRLDKLLLTFNQADFVRLVDRESPRIVVPPDPPGIAL</sequence>